<feature type="domain" description="Galectin" evidence="3">
    <location>
        <begin position="86"/>
        <end position="234"/>
    </location>
</feature>
<dbReference type="EMBL" id="JABEBT010000086">
    <property type="protein sequence ID" value="KAF7633071.1"/>
    <property type="molecule type" value="Genomic_DNA"/>
</dbReference>
<dbReference type="InterPro" id="IPR001079">
    <property type="entry name" value="Galectin_CRD"/>
</dbReference>
<dbReference type="InterPro" id="IPR044156">
    <property type="entry name" value="Galectin-like"/>
</dbReference>
<comment type="caution">
    <text evidence="4">The sequence shown here is derived from an EMBL/GenBank/DDBJ whole genome shotgun (WGS) entry which is preliminary data.</text>
</comment>
<sequence length="403" mass="47394">MENIEAIVDITILLNRYYSWVEVNRKAIDGRFVKKIWPKNWWDGHDLIDVEMIINGDVILVSPINVRVMSEETVAKMEIATRKVPYSDEVVRPKSSSFGIEVHCMVNKNASTFSIKLLHGVKEENNYIGHTVIALTVNFTKDDLKIYSTKEDKSNPTGKYFPHRSLQQNKKSIFEKGKPFELYINITQKTYTSIDINILVNNNSIENRTIELPIWMIQYIHLDGDIQLFSIYRKEQDLFYPPKLKFVEQVDELKNIERILNLKFEFETGTYELNDSHVNYYGEDDSFLTLRTYFNQSWEAQEYRRNPIGTGIPIFVLIYATKHYYNISINGGDFIYYKHRYPAWAINGTVFNVVFDTKHCEDIKETLPKFELETNTYKIYNILAKGNELVIKFLHQFHLTKVL</sequence>
<dbReference type="PROSITE" id="PS51304">
    <property type="entry name" value="GALECTIN"/>
    <property type="match status" value="1"/>
</dbReference>
<dbReference type="Proteomes" id="UP000605970">
    <property type="component" value="Unassembled WGS sequence"/>
</dbReference>
<dbReference type="GO" id="GO:0016936">
    <property type="term" value="F:galactoside binding"/>
    <property type="evidence" value="ECO:0007669"/>
    <property type="project" value="TreeGrafter"/>
</dbReference>
<evidence type="ECO:0000259" key="3">
    <source>
        <dbReference type="PROSITE" id="PS51304"/>
    </source>
</evidence>
<dbReference type="PANTHER" id="PTHR11346">
    <property type="entry name" value="GALECTIN"/>
    <property type="match status" value="1"/>
</dbReference>
<gene>
    <name evidence="4" type="ORF">Mgra_00007566</name>
</gene>
<dbReference type="GO" id="GO:0030246">
    <property type="term" value="F:carbohydrate binding"/>
    <property type="evidence" value="ECO:0007669"/>
    <property type="project" value="UniProtKB-UniRule"/>
</dbReference>
<dbReference type="Pfam" id="PF00337">
    <property type="entry name" value="Gal-bind_lectin"/>
    <property type="match status" value="2"/>
</dbReference>
<proteinExistence type="predicted"/>
<dbReference type="PANTHER" id="PTHR11346:SF176">
    <property type="entry name" value="32 KDA BETA-GALACTOSIDE-BINDING LECTIN LEC-3"/>
    <property type="match status" value="1"/>
</dbReference>
<keyword evidence="5" id="KW-1185">Reference proteome</keyword>
<reference evidence="4" key="1">
    <citation type="journal article" date="2020" name="Ecol. Evol.">
        <title>Genome structure and content of the rice root-knot nematode (Meloidogyne graminicola).</title>
        <authorList>
            <person name="Phan N.T."/>
            <person name="Danchin E.G.J."/>
            <person name="Klopp C."/>
            <person name="Perfus-Barbeoch L."/>
            <person name="Kozlowski D.K."/>
            <person name="Koutsovoulos G.D."/>
            <person name="Lopez-Roques C."/>
            <person name="Bouchez O."/>
            <person name="Zahm M."/>
            <person name="Besnard G."/>
            <person name="Bellafiore S."/>
        </authorList>
    </citation>
    <scope>NUCLEOTIDE SEQUENCE</scope>
    <source>
        <strain evidence="4">VN-18</strain>
    </source>
</reference>
<protein>
    <recommendedName>
        <fullName evidence="2">Galectin</fullName>
    </recommendedName>
</protein>
<dbReference type="SUPFAM" id="SSF49899">
    <property type="entry name" value="Concanavalin A-like lectins/glucanases"/>
    <property type="match status" value="2"/>
</dbReference>
<evidence type="ECO:0000256" key="2">
    <source>
        <dbReference type="RuleBase" id="RU102079"/>
    </source>
</evidence>
<dbReference type="OrthoDB" id="5907107at2759"/>
<evidence type="ECO:0000313" key="5">
    <source>
        <dbReference type="Proteomes" id="UP000605970"/>
    </source>
</evidence>
<organism evidence="4 5">
    <name type="scientific">Meloidogyne graminicola</name>
    <dbReference type="NCBI Taxonomy" id="189291"/>
    <lineage>
        <taxon>Eukaryota</taxon>
        <taxon>Metazoa</taxon>
        <taxon>Ecdysozoa</taxon>
        <taxon>Nematoda</taxon>
        <taxon>Chromadorea</taxon>
        <taxon>Rhabditida</taxon>
        <taxon>Tylenchina</taxon>
        <taxon>Tylenchomorpha</taxon>
        <taxon>Tylenchoidea</taxon>
        <taxon>Meloidogynidae</taxon>
        <taxon>Meloidogyninae</taxon>
        <taxon>Meloidogyne</taxon>
    </lineage>
</organism>
<evidence type="ECO:0000313" key="4">
    <source>
        <dbReference type="EMBL" id="KAF7633071.1"/>
    </source>
</evidence>
<name>A0A8S9ZIP6_9BILA</name>
<keyword evidence="1 2" id="KW-0430">Lectin</keyword>
<dbReference type="Gene3D" id="2.60.120.200">
    <property type="match status" value="2"/>
</dbReference>
<dbReference type="AlphaFoldDB" id="A0A8S9ZIP6"/>
<dbReference type="InterPro" id="IPR013320">
    <property type="entry name" value="ConA-like_dom_sf"/>
</dbReference>
<evidence type="ECO:0000256" key="1">
    <source>
        <dbReference type="ARBA" id="ARBA00022734"/>
    </source>
</evidence>
<accession>A0A8S9ZIP6</accession>